<sequence length="514" mass="57243">MRLRWSLLWVSLVFLLLFDHCLSIDGEELLDFRSKVAFDSHDAYKNWIYKDNNPCVWSGVHCADGFPQLYTEQEAQLAMNSPRRKLLQESSNLPAAPVSSSPPQEAVDVPSIGSGAFPAVPNSGGEKSPPEVPTTESPSPAKENQDSPKDKSDGVIKIVIIALSVIAILGIIILGVAMLCRHKGPVAIVARNTGLSGQLKKAFVAGVPKLDRTELEAACEDFSNIIHSYPFYTVYKGILSSGVEIAVISTTVASQDWSKHSEAHFRKKVDILSRVNHKNFVNLLGYCVENEPFMRMMTFEYSANGTLYEHLHSKEFDHLDWSARMRIIMGTAYCLQYIQHEVKPPVVIGYLNSKAIFLTDDYAAKVCELHMWSEIAERKTKSPDEDKDPYEPSSADPGSNIYSFGIMMLEIISGKVPESEEEGSILNWATEYLNDRSNFKKLVDPALKTSNNDVLELVCEVVQECIHGDPKDRPNIKEITSKLKEATGISPEAAQPRHSPLWWAELEILSVEAS</sequence>
<name>A0A5P1ELI2_ASPOF</name>
<evidence type="ECO:0000256" key="1">
    <source>
        <dbReference type="ARBA" id="ARBA00022614"/>
    </source>
</evidence>
<feature type="domain" description="Protein kinase" evidence="11">
    <location>
        <begin position="220"/>
        <end position="501"/>
    </location>
</feature>
<evidence type="ECO:0000256" key="6">
    <source>
        <dbReference type="ARBA" id="ARBA00023136"/>
    </source>
</evidence>
<gene>
    <name evidence="12" type="ORF">A4U43_C06F12860</name>
</gene>
<dbReference type="PANTHER" id="PTHR46084:SF1">
    <property type="entry name" value="PROTEIN MALE DISCOVERER 2"/>
    <property type="match status" value="1"/>
</dbReference>
<protein>
    <recommendedName>
        <fullName evidence="11">Protein kinase domain-containing protein</fullName>
    </recommendedName>
</protein>
<organism evidence="12 13">
    <name type="scientific">Asparagus officinalis</name>
    <name type="common">Garden asparagus</name>
    <dbReference type="NCBI Taxonomy" id="4686"/>
    <lineage>
        <taxon>Eukaryota</taxon>
        <taxon>Viridiplantae</taxon>
        <taxon>Streptophyta</taxon>
        <taxon>Embryophyta</taxon>
        <taxon>Tracheophyta</taxon>
        <taxon>Spermatophyta</taxon>
        <taxon>Magnoliopsida</taxon>
        <taxon>Liliopsida</taxon>
        <taxon>Asparagales</taxon>
        <taxon>Asparagaceae</taxon>
        <taxon>Asparagoideae</taxon>
        <taxon>Asparagus</taxon>
    </lineage>
</organism>
<dbReference type="Pfam" id="PF07714">
    <property type="entry name" value="PK_Tyr_Ser-Thr"/>
    <property type="match status" value="1"/>
</dbReference>
<dbReference type="SUPFAM" id="SSF56112">
    <property type="entry name" value="Protein kinase-like (PK-like)"/>
    <property type="match status" value="1"/>
</dbReference>
<dbReference type="InterPro" id="IPR013210">
    <property type="entry name" value="LRR_N_plant-typ"/>
</dbReference>
<dbReference type="PANTHER" id="PTHR46084">
    <property type="entry name" value="PROTEIN MALE DISCOVERER 2"/>
    <property type="match status" value="1"/>
</dbReference>
<evidence type="ECO:0000259" key="11">
    <source>
        <dbReference type="PROSITE" id="PS50011"/>
    </source>
</evidence>
<keyword evidence="3 10" id="KW-0732">Signal</keyword>
<evidence type="ECO:0000256" key="8">
    <source>
        <dbReference type="SAM" id="MobiDB-lite"/>
    </source>
</evidence>
<keyword evidence="1" id="KW-0433">Leucine-rich repeat</keyword>
<feature type="region of interest" description="Disordered" evidence="8">
    <location>
        <begin position="378"/>
        <end position="398"/>
    </location>
</feature>
<reference evidence="13" key="1">
    <citation type="journal article" date="2017" name="Nat. Commun.">
        <title>The asparagus genome sheds light on the origin and evolution of a young Y chromosome.</title>
        <authorList>
            <person name="Harkess A."/>
            <person name="Zhou J."/>
            <person name="Xu C."/>
            <person name="Bowers J.E."/>
            <person name="Van der Hulst R."/>
            <person name="Ayyampalayam S."/>
            <person name="Mercati F."/>
            <person name="Riccardi P."/>
            <person name="McKain M.R."/>
            <person name="Kakrana A."/>
            <person name="Tang H."/>
            <person name="Ray J."/>
            <person name="Groenendijk J."/>
            <person name="Arikit S."/>
            <person name="Mathioni S.M."/>
            <person name="Nakano M."/>
            <person name="Shan H."/>
            <person name="Telgmann-Rauber A."/>
            <person name="Kanno A."/>
            <person name="Yue Z."/>
            <person name="Chen H."/>
            <person name="Li W."/>
            <person name="Chen Y."/>
            <person name="Xu X."/>
            <person name="Zhang Y."/>
            <person name="Luo S."/>
            <person name="Chen H."/>
            <person name="Gao J."/>
            <person name="Mao Z."/>
            <person name="Pires J.C."/>
            <person name="Luo M."/>
            <person name="Kudrna D."/>
            <person name="Wing R.A."/>
            <person name="Meyers B.C."/>
            <person name="Yi K."/>
            <person name="Kong H."/>
            <person name="Lavrijsen P."/>
            <person name="Sunseri F."/>
            <person name="Falavigna A."/>
            <person name="Ye Y."/>
            <person name="Leebens-Mack J.H."/>
            <person name="Chen G."/>
        </authorList>
    </citation>
    <scope>NUCLEOTIDE SEQUENCE [LARGE SCALE GENOMIC DNA]</scope>
    <source>
        <strain evidence="13">cv. DH0086</strain>
    </source>
</reference>
<feature type="signal peptide" evidence="10">
    <location>
        <begin position="1"/>
        <end position="23"/>
    </location>
</feature>
<dbReference type="EMBL" id="CM007386">
    <property type="protein sequence ID" value="ONK66868.1"/>
    <property type="molecule type" value="Genomic_DNA"/>
</dbReference>
<dbReference type="OrthoDB" id="291737at2759"/>
<keyword evidence="2 9" id="KW-0812">Transmembrane</keyword>
<dbReference type="GO" id="GO:0005524">
    <property type="term" value="F:ATP binding"/>
    <property type="evidence" value="ECO:0007669"/>
    <property type="project" value="InterPro"/>
</dbReference>
<keyword evidence="4" id="KW-0677">Repeat</keyword>
<dbReference type="Pfam" id="PF08263">
    <property type="entry name" value="LRRNT_2"/>
    <property type="match status" value="1"/>
</dbReference>
<keyword evidence="13" id="KW-1185">Reference proteome</keyword>
<keyword evidence="5 9" id="KW-1133">Transmembrane helix</keyword>
<accession>A0A5P1ELI2</accession>
<dbReference type="InterPro" id="IPR001245">
    <property type="entry name" value="Ser-Thr/Tyr_kinase_cat_dom"/>
</dbReference>
<keyword evidence="6 9" id="KW-0472">Membrane</keyword>
<comment type="subcellular location">
    <subcellularLocation>
        <location evidence="7">Endomembrane system</location>
        <topology evidence="7">Single-pass type I membrane protein</topology>
    </subcellularLocation>
</comment>
<feature type="transmembrane region" description="Helical" evidence="9">
    <location>
        <begin position="158"/>
        <end position="180"/>
    </location>
</feature>
<evidence type="ECO:0000256" key="4">
    <source>
        <dbReference type="ARBA" id="ARBA00022737"/>
    </source>
</evidence>
<dbReference type="Gramene" id="ONK66868">
    <property type="protein sequence ID" value="ONK66868"/>
    <property type="gene ID" value="A4U43_C06F12860"/>
</dbReference>
<dbReference type="InterPro" id="IPR000719">
    <property type="entry name" value="Prot_kinase_dom"/>
</dbReference>
<evidence type="ECO:0000256" key="5">
    <source>
        <dbReference type="ARBA" id="ARBA00022989"/>
    </source>
</evidence>
<dbReference type="InterPro" id="IPR011009">
    <property type="entry name" value="Kinase-like_dom_sf"/>
</dbReference>
<proteinExistence type="predicted"/>
<evidence type="ECO:0000313" key="12">
    <source>
        <dbReference type="EMBL" id="ONK66868.1"/>
    </source>
</evidence>
<dbReference type="GO" id="GO:0004672">
    <property type="term" value="F:protein kinase activity"/>
    <property type="evidence" value="ECO:0007669"/>
    <property type="project" value="InterPro"/>
</dbReference>
<evidence type="ECO:0000256" key="2">
    <source>
        <dbReference type="ARBA" id="ARBA00022692"/>
    </source>
</evidence>
<evidence type="ECO:0000256" key="10">
    <source>
        <dbReference type="SAM" id="SignalP"/>
    </source>
</evidence>
<evidence type="ECO:0000256" key="7">
    <source>
        <dbReference type="ARBA" id="ARBA00046288"/>
    </source>
</evidence>
<evidence type="ECO:0000256" key="3">
    <source>
        <dbReference type="ARBA" id="ARBA00022729"/>
    </source>
</evidence>
<dbReference type="FunFam" id="3.30.200.20:FF:000489">
    <property type="entry name" value="Inactive receptor-like serine/threonine-protein kinase"/>
    <property type="match status" value="1"/>
</dbReference>
<feature type="chain" id="PRO_5024305493" description="Protein kinase domain-containing protein" evidence="10">
    <location>
        <begin position="24"/>
        <end position="514"/>
    </location>
</feature>
<dbReference type="GO" id="GO:0012505">
    <property type="term" value="C:endomembrane system"/>
    <property type="evidence" value="ECO:0007669"/>
    <property type="project" value="UniProtKB-SubCell"/>
</dbReference>
<dbReference type="Gene3D" id="3.30.200.20">
    <property type="entry name" value="Phosphorylase Kinase, domain 1"/>
    <property type="match status" value="1"/>
</dbReference>
<evidence type="ECO:0000313" key="13">
    <source>
        <dbReference type="Proteomes" id="UP000243459"/>
    </source>
</evidence>
<dbReference type="OMA" id="DGCIVYK"/>
<dbReference type="Gene3D" id="1.10.510.10">
    <property type="entry name" value="Transferase(Phosphotransferase) domain 1"/>
    <property type="match status" value="1"/>
</dbReference>
<dbReference type="AlphaFoldDB" id="A0A5P1ELI2"/>
<feature type="region of interest" description="Disordered" evidence="8">
    <location>
        <begin position="118"/>
        <end position="151"/>
    </location>
</feature>
<dbReference type="Proteomes" id="UP000243459">
    <property type="component" value="Chromosome 6"/>
</dbReference>
<dbReference type="PROSITE" id="PS50011">
    <property type="entry name" value="PROTEIN_KINASE_DOM"/>
    <property type="match status" value="1"/>
</dbReference>
<evidence type="ECO:0000256" key="9">
    <source>
        <dbReference type="SAM" id="Phobius"/>
    </source>
</evidence>